<dbReference type="EMBL" id="WIND01000011">
    <property type="protein sequence ID" value="MSU90629.1"/>
    <property type="molecule type" value="Genomic_DNA"/>
</dbReference>
<dbReference type="InterPro" id="IPR024029">
    <property type="entry name" value="Pyridox_Oxase_FMN-dep"/>
</dbReference>
<keyword evidence="3" id="KW-1185">Reference proteome</keyword>
<dbReference type="Proteomes" id="UP000474957">
    <property type="component" value="Unassembled WGS sequence"/>
</dbReference>
<dbReference type="AlphaFoldDB" id="A0A6L5Z2X4"/>
<dbReference type="Pfam" id="PF01243">
    <property type="entry name" value="PNPOx_N"/>
    <property type="match status" value="1"/>
</dbReference>
<gene>
    <name evidence="2" type="ORF">GE300_13565</name>
</gene>
<accession>A0A6L5Z2X4</accession>
<proteinExistence type="predicted"/>
<evidence type="ECO:0000259" key="1">
    <source>
        <dbReference type="Pfam" id="PF01243"/>
    </source>
</evidence>
<dbReference type="PANTHER" id="PTHR42815">
    <property type="entry name" value="FAD-BINDING, PUTATIVE (AFU_ORTHOLOGUE AFUA_6G07600)-RELATED"/>
    <property type="match status" value="1"/>
</dbReference>
<dbReference type="SUPFAM" id="SSF50475">
    <property type="entry name" value="FMN-binding split barrel"/>
    <property type="match status" value="1"/>
</dbReference>
<dbReference type="Gene3D" id="2.30.110.10">
    <property type="entry name" value="Electron Transport, Fmn-binding Protein, Chain A"/>
    <property type="match status" value="1"/>
</dbReference>
<dbReference type="InterPro" id="IPR011576">
    <property type="entry name" value="Pyridox_Oxase_N"/>
</dbReference>
<reference evidence="2 3" key="1">
    <citation type="submission" date="2019-10" db="EMBL/GenBank/DDBJ databases">
        <title>Cognatihalovulum marinum gen. nov. sp. nov., a new member of the family Rhodobacteraceae isolated from deep seawater of the Northwest Indian Ocean.</title>
        <authorList>
            <person name="Ruan C."/>
            <person name="Wang J."/>
            <person name="Zheng X."/>
            <person name="Song L."/>
            <person name="Zhu Y."/>
            <person name="Huang Y."/>
            <person name="Lu Z."/>
            <person name="Du W."/>
            <person name="Huang L."/>
            <person name="Dai X."/>
        </authorList>
    </citation>
    <scope>NUCLEOTIDE SEQUENCE [LARGE SCALE GENOMIC DNA]</scope>
    <source>
        <strain evidence="2 3">2CG4</strain>
    </source>
</reference>
<sequence length="203" mass="21598">MTGWIEDTAALEALYGTPRAAATVKVADRITPAYRAWIEASPFCILSTVGPEGLDGSPRGDDGPVVAVLDEATLALPDRRGNDRIDSLRNIVRDPRVALMFLIPGAGTVIRVNGSARISAAADLLDRFASHGKPPRSVVVVSVQEVYFQCARAVMRARLWDGGIADPAALPTPGRMLETMSGAAIDGDAYDRDWPGRAAGSLW</sequence>
<dbReference type="InterPro" id="IPR012349">
    <property type="entry name" value="Split_barrel_FMN-bd"/>
</dbReference>
<protein>
    <submittedName>
        <fullName evidence="2">Pyridoxamine 5'-phosphate oxidase family protein</fullName>
    </submittedName>
</protein>
<dbReference type="NCBIfam" id="TIGR04025">
    <property type="entry name" value="PPOX_FMN_DR2398"/>
    <property type="match status" value="1"/>
</dbReference>
<name>A0A6L5Z2X4_9RHOB</name>
<feature type="domain" description="Pyridoxamine 5'-phosphate oxidase N-terminal" evidence="1">
    <location>
        <begin position="30"/>
        <end position="150"/>
    </location>
</feature>
<organism evidence="2 3">
    <name type="scientific">Halovulum marinum</name>
    <dbReference type="NCBI Taxonomy" id="2662447"/>
    <lineage>
        <taxon>Bacteria</taxon>
        <taxon>Pseudomonadati</taxon>
        <taxon>Pseudomonadota</taxon>
        <taxon>Alphaproteobacteria</taxon>
        <taxon>Rhodobacterales</taxon>
        <taxon>Paracoccaceae</taxon>
        <taxon>Halovulum</taxon>
    </lineage>
</organism>
<evidence type="ECO:0000313" key="2">
    <source>
        <dbReference type="EMBL" id="MSU90629.1"/>
    </source>
</evidence>
<comment type="caution">
    <text evidence="2">The sequence shown here is derived from an EMBL/GenBank/DDBJ whole genome shotgun (WGS) entry which is preliminary data.</text>
</comment>
<dbReference type="PANTHER" id="PTHR42815:SF2">
    <property type="entry name" value="FAD-BINDING, PUTATIVE (AFU_ORTHOLOGUE AFUA_6G07600)-RELATED"/>
    <property type="match status" value="1"/>
</dbReference>
<dbReference type="RefSeq" id="WP_325063233.1">
    <property type="nucleotide sequence ID" value="NZ_WIND01000011.1"/>
</dbReference>
<evidence type="ECO:0000313" key="3">
    <source>
        <dbReference type="Proteomes" id="UP000474957"/>
    </source>
</evidence>